<dbReference type="EMBL" id="KZ824622">
    <property type="protein sequence ID" value="RAK82482.1"/>
    <property type="molecule type" value="Genomic_DNA"/>
</dbReference>
<dbReference type="Proteomes" id="UP000249789">
    <property type="component" value="Unassembled WGS sequence"/>
</dbReference>
<dbReference type="VEuPathDB" id="FungiDB:BO72DRAFT_419737"/>
<proteinExistence type="predicted"/>
<evidence type="ECO:0000313" key="2">
    <source>
        <dbReference type="Proteomes" id="UP000249789"/>
    </source>
</evidence>
<protein>
    <submittedName>
        <fullName evidence="1">Uncharacterized protein</fullName>
    </submittedName>
</protein>
<reference evidence="1 2" key="1">
    <citation type="submission" date="2018-02" db="EMBL/GenBank/DDBJ databases">
        <title>The genomes of Aspergillus section Nigri reveals drivers in fungal speciation.</title>
        <authorList>
            <consortium name="DOE Joint Genome Institute"/>
            <person name="Vesth T.C."/>
            <person name="Nybo J."/>
            <person name="Theobald S."/>
            <person name="Brandl J."/>
            <person name="Frisvad J.C."/>
            <person name="Nielsen K.F."/>
            <person name="Lyhne E.K."/>
            <person name="Kogle M.E."/>
            <person name="Kuo A."/>
            <person name="Riley R."/>
            <person name="Clum A."/>
            <person name="Nolan M."/>
            <person name="Lipzen A."/>
            <person name="Salamov A."/>
            <person name="Henrissat B."/>
            <person name="Wiebenga A."/>
            <person name="De vries R.P."/>
            <person name="Grigoriev I.V."/>
            <person name="Mortensen U.H."/>
            <person name="Andersen M.R."/>
            <person name="Baker S.E."/>
        </authorList>
    </citation>
    <scope>NUCLEOTIDE SEQUENCE [LARGE SCALE GENOMIC DNA]</scope>
    <source>
        <strain evidence="1 2">CBS 313.89</strain>
    </source>
</reference>
<dbReference type="RefSeq" id="XP_040806492.1">
    <property type="nucleotide sequence ID" value="XM_040942673.1"/>
</dbReference>
<accession>A0A8G1S134</accession>
<feature type="non-terminal residue" evidence="1">
    <location>
        <position position="97"/>
    </location>
</feature>
<evidence type="ECO:0000313" key="1">
    <source>
        <dbReference type="EMBL" id="RAK82482.1"/>
    </source>
</evidence>
<sequence>CSPSVTTNTLPLLPTLFIPCLSESSFLPTLIIAVSPTNKIQILSQPKDTGSVCWNRFETPPPHAPICRLRLKESPLGLTCSPTVGIHRRNFKQSLSR</sequence>
<organism evidence="1 2">
    <name type="scientific">Aspergillus fijiensis CBS 313.89</name>
    <dbReference type="NCBI Taxonomy" id="1448319"/>
    <lineage>
        <taxon>Eukaryota</taxon>
        <taxon>Fungi</taxon>
        <taxon>Dikarya</taxon>
        <taxon>Ascomycota</taxon>
        <taxon>Pezizomycotina</taxon>
        <taxon>Eurotiomycetes</taxon>
        <taxon>Eurotiomycetidae</taxon>
        <taxon>Eurotiales</taxon>
        <taxon>Aspergillaceae</taxon>
        <taxon>Aspergillus</taxon>
    </lineage>
</organism>
<keyword evidence="2" id="KW-1185">Reference proteome</keyword>
<dbReference type="GeneID" id="63860006"/>
<gene>
    <name evidence="1" type="ORF">BO72DRAFT_419737</name>
</gene>
<feature type="non-terminal residue" evidence="1">
    <location>
        <position position="1"/>
    </location>
</feature>
<dbReference type="AlphaFoldDB" id="A0A8G1S134"/>
<name>A0A8G1S134_9EURO</name>